<organism evidence="1 2">
    <name type="scientific">Microtetraspora glauca</name>
    <dbReference type="NCBI Taxonomy" id="1996"/>
    <lineage>
        <taxon>Bacteria</taxon>
        <taxon>Bacillati</taxon>
        <taxon>Actinomycetota</taxon>
        <taxon>Actinomycetes</taxon>
        <taxon>Streptosporangiales</taxon>
        <taxon>Streptosporangiaceae</taxon>
        <taxon>Microtetraspora</taxon>
    </lineage>
</organism>
<reference evidence="1 2" key="1">
    <citation type="submission" date="2024-06" db="EMBL/GenBank/DDBJ databases">
        <title>The Natural Products Discovery Center: Release of the First 8490 Sequenced Strains for Exploring Actinobacteria Biosynthetic Diversity.</title>
        <authorList>
            <person name="Kalkreuter E."/>
            <person name="Kautsar S.A."/>
            <person name="Yang D."/>
            <person name="Bader C.D."/>
            <person name="Teijaro C.N."/>
            <person name="Fluegel L."/>
            <person name="Davis C.M."/>
            <person name="Simpson J.R."/>
            <person name="Lauterbach L."/>
            <person name="Steele A.D."/>
            <person name="Gui C."/>
            <person name="Meng S."/>
            <person name="Li G."/>
            <person name="Viehrig K."/>
            <person name="Ye F."/>
            <person name="Su P."/>
            <person name="Kiefer A.F."/>
            <person name="Nichols A."/>
            <person name="Cepeda A.J."/>
            <person name="Yan W."/>
            <person name="Fan B."/>
            <person name="Jiang Y."/>
            <person name="Adhikari A."/>
            <person name="Zheng C.-J."/>
            <person name="Schuster L."/>
            <person name="Cowan T.M."/>
            <person name="Smanski M.J."/>
            <person name="Chevrette M.G."/>
            <person name="De Carvalho L.P.S."/>
            <person name="Shen B."/>
        </authorList>
    </citation>
    <scope>NUCLEOTIDE SEQUENCE [LARGE SCALE GENOMIC DNA]</scope>
    <source>
        <strain evidence="1 2">NPDC050100</strain>
    </source>
</reference>
<keyword evidence="1" id="KW-0808">Transferase</keyword>
<keyword evidence="2" id="KW-1185">Reference proteome</keyword>
<dbReference type="EMBL" id="JBFALK010000029">
    <property type="protein sequence ID" value="MEV0974341.1"/>
    <property type="molecule type" value="Genomic_DNA"/>
</dbReference>
<proteinExistence type="predicted"/>
<dbReference type="EC" id="2.4.-.-" evidence="1"/>
<dbReference type="Proteomes" id="UP001551675">
    <property type="component" value="Unassembled WGS sequence"/>
</dbReference>
<accession>A0ABV3GSE7</accession>
<dbReference type="SUPFAM" id="SSF53756">
    <property type="entry name" value="UDP-Glycosyltransferase/glycogen phosphorylase"/>
    <property type="match status" value="1"/>
</dbReference>
<keyword evidence="1" id="KW-0328">Glycosyltransferase</keyword>
<protein>
    <submittedName>
        <fullName evidence="1">Glycosyltransferase family 4 protein</fullName>
        <ecNumber evidence="1">2.4.-.-</ecNumber>
    </submittedName>
</protein>
<dbReference type="Gene3D" id="3.40.50.2000">
    <property type="entry name" value="Glycogen Phosphorylase B"/>
    <property type="match status" value="2"/>
</dbReference>
<dbReference type="CDD" id="cd03801">
    <property type="entry name" value="GT4_PimA-like"/>
    <property type="match status" value="1"/>
</dbReference>
<evidence type="ECO:0000313" key="1">
    <source>
        <dbReference type="EMBL" id="MEV0974341.1"/>
    </source>
</evidence>
<evidence type="ECO:0000313" key="2">
    <source>
        <dbReference type="Proteomes" id="UP001551675"/>
    </source>
</evidence>
<name>A0ABV3GSE7_MICGL</name>
<gene>
    <name evidence="1" type="ORF">AB0I59_37580</name>
</gene>
<sequence>MRILFVATYLHPADAGPTEVSGAMGYGVTSSAALVAGLRGLGLHVDVITSDARRLTVWTGEVLAAVEKAVARGHYDVVLAFHALWPFTADLRWVLDDTRSLPLVTYTHGSHWDETDLFRFEHYPNLRWADLGNLMAADRVLVVSDYMRRTILGGVSSVSEKAADELAGKVRVVGLPLDLERIDAARRPGTRNGTTIVFNHAPNSAKQPGVFLDTAEEILERTGARILVTRHFPERSPWAGRLRELAAAHPGRVVCGEDLPIDDYYAALWQSGLQISTATHESLGVATLEAMATGNHCLLPRIGSYPEVSGDDPAVLYGDVTELRARLVDLATTGPDAEVVARHYAAVRARYSPVRVATAVHAVLTEAVTGTPVTH</sequence>
<comment type="caution">
    <text evidence="1">The sequence shown here is derived from an EMBL/GenBank/DDBJ whole genome shotgun (WGS) entry which is preliminary data.</text>
</comment>
<dbReference type="GO" id="GO:0016757">
    <property type="term" value="F:glycosyltransferase activity"/>
    <property type="evidence" value="ECO:0007669"/>
    <property type="project" value="UniProtKB-KW"/>
</dbReference>
<dbReference type="RefSeq" id="WP_061259955.1">
    <property type="nucleotide sequence ID" value="NZ_JBFALK010000029.1"/>
</dbReference>